<evidence type="ECO:0000313" key="1">
    <source>
        <dbReference type="EMBL" id="CAH2003227.1"/>
    </source>
</evidence>
<protein>
    <recommendedName>
        <fullName evidence="3">SCAN domain-containing protein 3</fullName>
    </recommendedName>
</protein>
<dbReference type="Proteomes" id="UP001152888">
    <property type="component" value="Unassembled WGS sequence"/>
</dbReference>
<dbReference type="PANTHER" id="PTHR45913:SF22">
    <property type="entry name" value="SCAN BOX DOMAIN-CONTAINING PROTEIN"/>
    <property type="match status" value="1"/>
</dbReference>
<sequence length="491" mass="56419">MFASTSQRNDDGLRASYNISLLIAKSAKPHTIGEKLILPAVEEVLKTVLHKPASDIIKRIPLSNNTVEKRIDEMSSDIESFLCNYLQTTHFYIQLDGSTLPDNAALSLAYVRFIMNQEIYEELLFARTLITGTKGESIFHVLKDYFIEKAIPLSNIISVATDGAPAMVGRYRGFISYLKQNVSGVLAIHCVIHRQHLVAKNLSVRLHESLHLVIDALNRIRSNALNRRLFAQLCEENDVHFHQLLLPTEVRWLSKGLCLTRFFALFETILEFLDTKDKILKENLMKRKTDIAYLTDLFTKFNMVNLQLQGDSLNLIKTKSILSAFLARVKPMKQNIGRGEFSQFPNLSQTSCQEDDVSTYVREYFDYGNTTVEINPYGDIEETNDIIQEELTELSTNEELEVQFKNGYQQFWLQNNIPVTYPLLWNRARKFLIFFPSSYLVERGFSAVTNLLTKKRNRLDIISRGDLRLTLTKLTPNVDNLLLKYQVHPSH</sequence>
<accession>A0A9P0LV39</accession>
<dbReference type="PANTHER" id="PTHR45913">
    <property type="entry name" value="EPM2A-INTERACTING PROTEIN 1"/>
    <property type="match status" value="1"/>
</dbReference>
<evidence type="ECO:0000313" key="2">
    <source>
        <dbReference type="Proteomes" id="UP001152888"/>
    </source>
</evidence>
<gene>
    <name evidence="1" type="ORF">ACAOBT_LOCUS27286</name>
</gene>
<evidence type="ECO:0008006" key="3">
    <source>
        <dbReference type="Google" id="ProtNLM"/>
    </source>
</evidence>
<dbReference type="EMBL" id="CAKOFQ010007533">
    <property type="protein sequence ID" value="CAH2003227.1"/>
    <property type="molecule type" value="Genomic_DNA"/>
</dbReference>
<reference evidence="1" key="1">
    <citation type="submission" date="2022-03" db="EMBL/GenBank/DDBJ databases">
        <authorList>
            <person name="Sayadi A."/>
        </authorList>
    </citation>
    <scope>NUCLEOTIDE SEQUENCE</scope>
</reference>
<proteinExistence type="predicted"/>
<keyword evidence="2" id="KW-1185">Reference proteome</keyword>
<dbReference type="AlphaFoldDB" id="A0A9P0LV39"/>
<dbReference type="InterPro" id="IPR012337">
    <property type="entry name" value="RNaseH-like_sf"/>
</dbReference>
<dbReference type="OrthoDB" id="1101576at2759"/>
<dbReference type="SUPFAM" id="SSF53098">
    <property type="entry name" value="Ribonuclease H-like"/>
    <property type="match status" value="1"/>
</dbReference>
<comment type="caution">
    <text evidence="1">The sequence shown here is derived from an EMBL/GenBank/DDBJ whole genome shotgun (WGS) entry which is preliminary data.</text>
</comment>
<organism evidence="1 2">
    <name type="scientific">Acanthoscelides obtectus</name>
    <name type="common">Bean weevil</name>
    <name type="synonym">Bruchus obtectus</name>
    <dbReference type="NCBI Taxonomy" id="200917"/>
    <lineage>
        <taxon>Eukaryota</taxon>
        <taxon>Metazoa</taxon>
        <taxon>Ecdysozoa</taxon>
        <taxon>Arthropoda</taxon>
        <taxon>Hexapoda</taxon>
        <taxon>Insecta</taxon>
        <taxon>Pterygota</taxon>
        <taxon>Neoptera</taxon>
        <taxon>Endopterygota</taxon>
        <taxon>Coleoptera</taxon>
        <taxon>Polyphaga</taxon>
        <taxon>Cucujiformia</taxon>
        <taxon>Chrysomeloidea</taxon>
        <taxon>Chrysomelidae</taxon>
        <taxon>Bruchinae</taxon>
        <taxon>Bruchini</taxon>
        <taxon>Acanthoscelides</taxon>
    </lineage>
</organism>
<name>A0A9P0LV39_ACAOB</name>